<accession>A0ABQ9HUB4</accession>
<organism evidence="2 3">
    <name type="scientific">Dryococelus australis</name>
    <dbReference type="NCBI Taxonomy" id="614101"/>
    <lineage>
        <taxon>Eukaryota</taxon>
        <taxon>Metazoa</taxon>
        <taxon>Ecdysozoa</taxon>
        <taxon>Arthropoda</taxon>
        <taxon>Hexapoda</taxon>
        <taxon>Insecta</taxon>
        <taxon>Pterygota</taxon>
        <taxon>Neoptera</taxon>
        <taxon>Polyneoptera</taxon>
        <taxon>Phasmatodea</taxon>
        <taxon>Verophasmatodea</taxon>
        <taxon>Anareolatae</taxon>
        <taxon>Phasmatidae</taxon>
        <taxon>Eurycanthinae</taxon>
        <taxon>Dryococelus</taxon>
    </lineage>
</organism>
<name>A0ABQ9HUB4_9NEOP</name>
<feature type="region of interest" description="Disordered" evidence="1">
    <location>
        <begin position="35"/>
        <end position="66"/>
    </location>
</feature>
<reference evidence="2 3" key="1">
    <citation type="submission" date="2023-02" db="EMBL/GenBank/DDBJ databases">
        <title>LHISI_Scaffold_Assembly.</title>
        <authorList>
            <person name="Stuart O.P."/>
            <person name="Cleave R."/>
            <person name="Magrath M.J.L."/>
            <person name="Mikheyev A.S."/>
        </authorList>
    </citation>
    <scope>NUCLEOTIDE SEQUENCE [LARGE SCALE GENOMIC DNA]</scope>
    <source>
        <strain evidence="2">Daus_M_001</strain>
        <tissue evidence="2">Leg muscle</tissue>
    </source>
</reference>
<evidence type="ECO:0000313" key="3">
    <source>
        <dbReference type="Proteomes" id="UP001159363"/>
    </source>
</evidence>
<sequence>MVLANAQTLLIVTTGAPVYKTHRLGIRATVWSSAEMQGGRKREIPEKTRRPAASPGMIPTCENPGATLPGIEPGVFRSRSRLQQGVVITGSALDNSGADGINLACRLTHSACKVSAPQMCLN</sequence>
<feature type="compositionally biased region" description="Basic and acidic residues" evidence="1">
    <location>
        <begin position="38"/>
        <end position="49"/>
    </location>
</feature>
<dbReference type="EMBL" id="JARBHB010000004">
    <property type="protein sequence ID" value="KAJ8887812.1"/>
    <property type="molecule type" value="Genomic_DNA"/>
</dbReference>
<evidence type="ECO:0000313" key="2">
    <source>
        <dbReference type="EMBL" id="KAJ8887812.1"/>
    </source>
</evidence>
<evidence type="ECO:0000256" key="1">
    <source>
        <dbReference type="SAM" id="MobiDB-lite"/>
    </source>
</evidence>
<proteinExistence type="predicted"/>
<protein>
    <submittedName>
        <fullName evidence="2">Uncharacterized protein</fullName>
    </submittedName>
</protein>
<keyword evidence="3" id="KW-1185">Reference proteome</keyword>
<gene>
    <name evidence="2" type="ORF">PR048_014030</name>
</gene>
<dbReference type="Proteomes" id="UP001159363">
    <property type="component" value="Chromosome X"/>
</dbReference>
<comment type="caution">
    <text evidence="2">The sequence shown here is derived from an EMBL/GenBank/DDBJ whole genome shotgun (WGS) entry which is preliminary data.</text>
</comment>